<evidence type="ECO:0000256" key="1">
    <source>
        <dbReference type="SAM" id="MobiDB-lite"/>
    </source>
</evidence>
<accession>A0A2S6NEA3</accession>
<dbReference type="AlphaFoldDB" id="A0A2S6NEA3"/>
<evidence type="ECO:0008006" key="4">
    <source>
        <dbReference type="Google" id="ProtNLM"/>
    </source>
</evidence>
<evidence type="ECO:0000313" key="3">
    <source>
        <dbReference type="Proteomes" id="UP000239089"/>
    </source>
</evidence>
<organism evidence="2 3">
    <name type="scientific">Rhodoblastus sphagnicola</name>
    <dbReference type="NCBI Taxonomy" id="333368"/>
    <lineage>
        <taxon>Bacteria</taxon>
        <taxon>Pseudomonadati</taxon>
        <taxon>Pseudomonadota</taxon>
        <taxon>Alphaproteobacteria</taxon>
        <taxon>Hyphomicrobiales</taxon>
        <taxon>Rhodoblastaceae</taxon>
        <taxon>Rhodoblastus</taxon>
    </lineage>
</organism>
<reference evidence="2 3" key="1">
    <citation type="journal article" date="2018" name="Arch. Microbiol.">
        <title>New insights into the metabolic potential of the phototrophic purple bacterium Rhodopila globiformis DSM 161(T) from its draft genome sequence and evidence for a vanadium-dependent nitrogenase.</title>
        <authorList>
            <person name="Imhoff J.F."/>
            <person name="Rahn T."/>
            <person name="Kunzel S."/>
            <person name="Neulinger S.C."/>
        </authorList>
    </citation>
    <scope>NUCLEOTIDE SEQUENCE [LARGE SCALE GENOMIC DNA]</scope>
    <source>
        <strain evidence="2 3">DSM 16996</strain>
    </source>
</reference>
<keyword evidence="3" id="KW-1185">Reference proteome</keyword>
<gene>
    <name evidence="2" type="ORF">CCR94_03140</name>
</gene>
<comment type="caution">
    <text evidence="2">The sequence shown here is derived from an EMBL/GenBank/DDBJ whole genome shotgun (WGS) entry which is preliminary data.</text>
</comment>
<dbReference type="InterPro" id="IPR009843">
    <property type="entry name" value="DUF1403"/>
</dbReference>
<name>A0A2S6NEA3_9HYPH</name>
<proteinExistence type="predicted"/>
<protein>
    <recommendedName>
        <fullName evidence="4">DUF1403 family protein</fullName>
    </recommendedName>
</protein>
<evidence type="ECO:0000313" key="2">
    <source>
        <dbReference type="EMBL" id="PPQ32985.1"/>
    </source>
</evidence>
<feature type="region of interest" description="Disordered" evidence="1">
    <location>
        <begin position="34"/>
        <end position="59"/>
    </location>
</feature>
<dbReference type="Pfam" id="PF07183">
    <property type="entry name" value="DUF1403"/>
    <property type="match status" value="1"/>
</dbReference>
<sequence length="354" mass="37357">MQSYRTSAAQDKPGAFSVKYADKAPLFAMLPVMDSRPPVAAPPKPSRRKRAANAGAPSEKEHICHMLPPWLAPSPQDAGAEKFAAGAVLLALDRMVRAEPGWLGALRARQALQAAATSVRSLRHREDEAALRDAHHLTRPGDDPGPAGKIYRVWRDFSARPTRLAGPCLAAFAEALGVRAPMAVFDGLTRASKNPDPVAAAIEAADACVAALEAGAGEGGVLAAMAADLVLARRLGWPRPLSVIGAAGVGRRGTVAERYAKILREALACHGRAMELERRAARLIAAAATVRVKGAERGVAALLADDVVSAGDLCRAGSAALGSDRAARRFLERLVELGALREMTQRPSFRLYGL</sequence>
<dbReference type="EMBL" id="NHSJ01000031">
    <property type="protein sequence ID" value="PPQ32985.1"/>
    <property type="molecule type" value="Genomic_DNA"/>
</dbReference>
<dbReference type="Proteomes" id="UP000239089">
    <property type="component" value="Unassembled WGS sequence"/>
</dbReference>